<keyword evidence="3" id="KW-0560">Oxidoreductase</keyword>
<reference evidence="8 9" key="1">
    <citation type="submission" date="2020-07" db="EMBL/GenBank/DDBJ databases">
        <title>Sequencing the genomes of 1000 actinobacteria strains.</title>
        <authorList>
            <person name="Klenk H.-P."/>
        </authorList>
    </citation>
    <scope>NUCLEOTIDE SEQUENCE [LARGE SCALE GENOMIC DNA]</scope>
    <source>
        <strain evidence="8 9">DSM 42178</strain>
    </source>
</reference>
<evidence type="ECO:0000313" key="8">
    <source>
        <dbReference type="EMBL" id="NYI06883.1"/>
    </source>
</evidence>
<evidence type="ECO:0000259" key="7">
    <source>
        <dbReference type="Pfam" id="PF00248"/>
    </source>
</evidence>
<dbReference type="PROSITE" id="PS00798">
    <property type="entry name" value="ALDOKETO_REDUCTASE_1"/>
    <property type="match status" value="1"/>
</dbReference>
<evidence type="ECO:0000256" key="5">
    <source>
        <dbReference type="PIRSR" id="PIRSR000097-2"/>
    </source>
</evidence>
<proteinExistence type="inferred from homology"/>
<dbReference type="PRINTS" id="PR00069">
    <property type="entry name" value="ALDKETRDTASE"/>
</dbReference>
<feature type="binding site" evidence="5">
    <location>
        <position position="109"/>
    </location>
    <ligand>
        <name>substrate</name>
    </ligand>
</feature>
<comment type="caution">
    <text evidence="8">The sequence shown here is derived from an EMBL/GenBank/DDBJ whole genome shotgun (WGS) entry which is preliminary data.</text>
</comment>
<dbReference type="InterPro" id="IPR036812">
    <property type="entry name" value="NAD(P)_OxRdtase_dom_sf"/>
</dbReference>
<organism evidence="8 9">
    <name type="scientific">Allostreptomyces psammosilenae</name>
    <dbReference type="NCBI Taxonomy" id="1892865"/>
    <lineage>
        <taxon>Bacteria</taxon>
        <taxon>Bacillati</taxon>
        <taxon>Actinomycetota</taxon>
        <taxon>Actinomycetes</taxon>
        <taxon>Kitasatosporales</taxon>
        <taxon>Streptomycetaceae</taxon>
        <taxon>Allostreptomyces</taxon>
    </lineage>
</organism>
<evidence type="ECO:0000256" key="6">
    <source>
        <dbReference type="PIRSR" id="PIRSR000097-3"/>
    </source>
</evidence>
<dbReference type="Proteomes" id="UP000567795">
    <property type="component" value="Unassembled WGS sequence"/>
</dbReference>
<dbReference type="Gene3D" id="3.20.20.100">
    <property type="entry name" value="NADP-dependent oxidoreductase domain"/>
    <property type="match status" value="1"/>
</dbReference>
<dbReference type="InterPro" id="IPR018170">
    <property type="entry name" value="Aldo/ket_reductase_CS"/>
</dbReference>
<protein>
    <submittedName>
        <fullName evidence="8">Diketogulonate reductase-like aldo/keto reductase</fullName>
    </submittedName>
</protein>
<feature type="site" description="Lowers pKa of active site Tyr" evidence="6">
    <location>
        <position position="76"/>
    </location>
</feature>
<dbReference type="PIRSF" id="PIRSF000097">
    <property type="entry name" value="AKR"/>
    <property type="match status" value="1"/>
</dbReference>
<dbReference type="AlphaFoldDB" id="A0A852ZWV9"/>
<dbReference type="PANTHER" id="PTHR43827">
    <property type="entry name" value="2,5-DIKETO-D-GLUCONIC ACID REDUCTASE"/>
    <property type="match status" value="1"/>
</dbReference>
<name>A0A852ZWV9_9ACTN</name>
<feature type="domain" description="NADP-dependent oxidoreductase" evidence="7">
    <location>
        <begin position="23"/>
        <end position="258"/>
    </location>
</feature>
<gene>
    <name evidence="8" type="ORF">FHU37_003826</name>
</gene>
<evidence type="ECO:0000256" key="3">
    <source>
        <dbReference type="ARBA" id="ARBA00023002"/>
    </source>
</evidence>
<dbReference type="SUPFAM" id="SSF51430">
    <property type="entry name" value="NAD(P)-linked oxidoreductase"/>
    <property type="match status" value="1"/>
</dbReference>
<dbReference type="InterPro" id="IPR020471">
    <property type="entry name" value="AKR"/>
</dbReference>
<comment type="similarity">
    <text evidence="1">Belongs to the aldo/keto reductase family.</text>
</comment>
<evidence type="ECO:0000313" key="9">
    <source>
        <dbReference type="Proteomes" id="UP000567795"/>
    </source>
</evidence>
<dbReference type="InterPro" id="IPR023210">
    <property type="entry name" value="NADP_OxRdtase_dom"/>
</dbReference>
<dbReference type="PROSITE" id="PS00063">
    <property type="entry name" value="ALDOKETO_REDUCTASE_3"/>
    <property type="match status" value="1"/>
</dbReference>
<feature type="active site" description="Proton donor" evidence="4">
    <location>
        <position position="51"/>
    </location>
</feature>
<evidence type="ECO:0000256" key="2">
    <source>
        <dbReference type="ARBA" id="ARBA00022857"/>
    </source>
</evidence>
<dbReference type="PROSITE" id="PS00062">
    <property type="entry name" value="ALDOKETO_REDUCTASE_2"/>
    <property type="match status" value="1"/>
</dbReference>
<accession>A0A852ZWV9</accession>
<dbReference type="RefSeq" id="WP_179815396.1">
    <property type="nucleotide sequence ID" value="NZ_JACBZD010000001.1"/>
</dbReference>
<keyword evidence="2" id="KW-0521">NADP</keyword>
<dbReference type="PANTHER" id="PTHR43827:SF3">
    <property type="entry name" value="NADP-DEPENDENT OXIDOREDUCTASE DOMAIN-CONTAINING PROTEIN"/>
    <property type="match status" value="1"/>
</dbReference>
<dbReference type="EMBL" id="JACBZD010000001">
    <property type="protein sequence ID" value="NYI06883.1"/>
    <property type="molecule type" value="Genomic_DNA"/>
</dbReference>
<evidence type="ECO:0000256" key="1">
    <source>
        <dbReference type="ARBA" id="ARBA00007905"/>
    </source>
</evidence>
<keyword evidence="9" id="KW-1185">Reference proteome</keyword>
<dbReference type="FunFam" id="3.20.20.100:FF:000002">
    <property type="entry name" value="2,5-diketo-D-gluconic acid reductase A"/>
    <property type="match status" value="1"/>
</dbReference>
<sequence length="275" mass="30187">MSQVPLLPLNHGPSLPRLGLGVYQVPPERTAEVVRTALEAGYRSVDTAAVYGNERGVGEAVRSSGIPRAELHVTTKLWNTDQGPDSARTAFEASLARLGLDYVDLYLIHWPVPALDRYVETWRTLEKLRADGRVKAIGVSNFQVPHLRRLIEETGTVPAVNQIELHPYLQQARLRAFHAEHGIATQAWSPLGQGLLLDDPVITELAGKHGRTPAQVMLRWNLQLGNAVVAKSADPGRLRENLAAFDFDLPAEDLALIATLHSDTRTGPRPDTFTG</sequence>
<dbReference type="GO" id="GO:0016616">
    <property type="term" value="F:oxidoreductase activity, acting on the CH-OH group of donors, NAD or NADP as acceptor"/>
    <property type="evidence" value="ECO:0007669"/>
    <property type="project" value="UniProtKB-ARBA"/>
</dbReference>
<evidence type="ECO:0000256" key="4">
    <source>
        <dbReference type="PIRSR" id="PIRSR000097-1"/>
    </source>
</evidence>
<dbReference type="Pfam" id="PF00248">
    <property type="entry name" value="Aldo_ket_red"/>
    <property type="match status" value="1"/>
</dbReference>